<dbReference type="CDD" id="cd00067">
    <property type="entry name" value="GAL4"/>
    <property type="match status" value="1"/>
</dbReference>
<feature type="domain" description="Zn(2)-C6 fungal-type" evidence="5">
    <location>
        <begin position="14"/>
        <end position="47"/>
    </location>
</feature>
<dbReference type="PROSITE" id="PS00463">
    <property type="entry name" value="ZN2_CY6_FUNGAL_1"/>
    <property type="match status" value="1"/>
</dbReference>
<comment type="caution">
    <text evidence="6">The sequence shown here is derived from an EMBL/GenBank/DDBJ whole genome shotgun (WGS) entry which is preliminary data.</text>
</comment>
<evidence type="ECO:0000256" key="3">
    <source>
        <dbReference type="ARBA" id="ARBA00023163"/>
    </source>
</evidence>
<dbReference type="OrthoDB" id="4222821at2759"/>
<dbReference type="Gene3D" id="4.10.240.10">
    <property type="entry name" value="Zn(2)-C6 fungal-type DNA-binding domain"/>
    <property type="match status" value="1"/>
</dbReference>
<dbReference type="Proteomes" id="UP001141434">
    <property type="component" value="Unassembled WGS sequence"/>
</dbReference>
<protein>
    <recommendedName>
        <fullName evidence="5">Zn(2)-C6 fungal-type domain-containing protein</fullName>
    </recommendedName>
</protein>
<keyword evidence="3" id="KW-0804">Transcription</keyword>
<dbReference type="AlphaFoldDB" id="A0A9W9JWZ1"/>
<proteinExistence type="predicted"/>
<dbReference type="GeneID" id="81399217"/>
<evidence type="ECO:0000256" key="4">
    <source>
        <dbReference type="ARBA" id="ARBA00023242"/>
    </source>
</evidence>
<dbReference type="RefSeq" id="XP_056508341.1">
    <property type="nucleotide sequence ID" value="XM_056660048.1"/>
</dbReference>
<evidence type="ECO:0000313" key="7">
    <source>
        <dbReference type="Proteomes" id="UP001141434"/>
    </source>
</evidence>
<dbReference type="EMBL" id="JAPMSZ010000011">
    <property type="protein sequence ID" value="KAJ5084944.1"/>
    <property type="molecule type" value="Genomic_DNA"/>
</dbReference>
<organism evidence="6 7">
    <name type="scientific">Penicillium alfredii</name>
    <dbReference type="NCBI Taxonomy" id="1506179"/>
    <lineage>
        <taxon>Eukaryota</taxon>
        <taxon>Fungi</taxon>
        <taxon>Dikarya</taxon>
        <taxon>Ascomycota</taxon>
        <taxon>Pezizomycotina</taxon>
        <taxon>Eurotiomycetes</taxon>
        <taxon>Eurotiomycetidae</taxon>
        <taxon>Eurotiales</taxon>
        <taxon>Aspergillaceae</taxon>
        <taxon>Penicillium</taxon>
    </lineage>
</organism>
<keyword evidence="2" id="KW-0238">DNA-binding</keyword>
<dbReference type="GO" id="GO:0003677">
    <property type="term" value="F:DNA binding"/>
    <property type="evidence" value="ECO:0007669"/>
    <property type="project" value="UniProtKB-KW"/>
</dbReference>
<accession>A0A9W9JWZ1</accession>
<evidence type="ECO:0000259" key="5">
    <source>
        <dbReference type="PROSITE" id="PS50048"/>
    </source>
</evidence>
<keyword evidence="4" id="KW-0539">Nucleus</keyword>
<evidence type="ECO:0000313" key="6">
    <source>
        <dbReference type="EMBL" id="KAJ5084944.1"/>
    </source>
</evidence>
<keyword evidence="7" id="KW-1185">Reference proteome</keyword>
<evidence type="ECO:0000256" key="1">
    <source>
        <dbReference type="ARBA" id="ARBA00023015"/>
    </source>
</evidence>
<reference evidence="6" key="2">
    <citation type="journal article" date="2023" name="IMA Fungus">
        <title>Comparative genomic study of the Penicillium genus elucidates a diverse pangenome and 15 lateral gene transfer events.</title>
        <authorList>
            <person name="Petersen C."/>
            <person name="Sorensen T."/>
            <person name="Nielsen M.R."/>
            <person name="Sondergaard T.E."/>
            <person name="Sorensen J.L."/>
            <person name="Fitzpatrick D.A."/>
            <person name="Frisvad J.C."/>
            <person name="Nielsen K.L."/>
        </authorList>
    </citation>
    <scope>NUCLEOTIDE SEQUENCE</scope>
    <source>
        <strain evidence="6">IBT 34128</strain>
    </source>
</reference>
<gene>
    <name evidence="6" type="ORF">NUU61_009523</name>
</gene>
<keyword evidence="1" id="KW-0805">Transcription regulation</keyword>
<dbReference type="PROSITE" id="PS50048">
    <property type="entry name" value="ZN2_CY6_FUNGAL_2"/>
    <property type="match status" value="1"/>
</dbReference>
<reference evidence="6" key="1">
    <citation type="submission" date="2022-11" db="EMBL/GenBank/DDBJ databases">
        <authorList>
            <person name="Petersen C."/>
        </authorList>
    </citation>
    <scope>NUCLEOTIDE SEQUENCE</scope>
    <source>
        <strain evidence="6">IBT 34128</strain>
    </source>
</reference>
<dbReference type="GO" id="GO:0000981">
    <property type="term" value="F:DNA-binding transcription factor activity, RNA polymerase II-specific"/>
    <property type="evidence" value="ECO:0007669"/>
    <property type="project" value="InterPro"/>
</dbReference>
<name>A0A9W9JWZ1_9EURO</name>
<dbReference type="InterPro" id="IPR036864">
    <property type="entry name" value="Zn2-C6_fun-type_DNA-bd_sf"/>
</dbReference>
<dbReference type="InterPro" id="IPR001138">
    <property type="entry name" value="Zn2Cys6_DnaBD"/>
</dbReference>
<dbReference type="SUPFAM" id="SSF57701">
    <property type="entry name" value="Zn2/Cys6 DNA-binding domain"/>
    <property type="match status" value="1"/>
</dbReference>
<sequence>MHPTLNYRHSRRSACDRCRGFKLRCERDHVNGMSCERCLKAQVMCTTSVNQPVPVFLPSSHASHPLPRGREGRGLDSERLSMSVLHKSSGPKVIKRTLPVVAPRRHESQPPDRWLEATALPYLGIENLPPTEETIPPMALDGGSSFALEPWADQSLPWIADPFQLPFPDYYLPGPAYRHEEYTSCSSTPGIDGPLDARNVNGMEISAFPQNEPPSYTGTEALSLTDSHGDPSWENISGWHPRDDPPNLLTLGGPCDTRQDPCKCLLKLNLDLMDDLHLMEADSMMLAPSSILPDQTNSCTGKMDLPIFRMLNHSSRFLEILQGTVGPPSEPMEPILVPEPNQKDSSMPDNVTLSTDVAESTLDEGATTTSSHDSGYQTALAASPDQVATSNLKCDIMTSLTILTTYCYLIRLHRAVFARLYQLFLIVPPADAAAFLLLPSLQFGQFHMEENYRVQVQVLIELSSSILGKVERALSVPYSSVREQEGEESSPGGSIFETGVFASLRDLVSSQEQIECEMSLRETIKCLRQLVKDPVSI</sequence>
<evidence type="ECO:0000256" key="2">
    <source>
        <dbReference type="ARBA" id="ARBA00023125"/>
    </source>
</evidence>
<dbReference type="GO" id="GO:0008270">
    <property type="term" value="F:zinc ion binding"/>
    <property type="evidence" value="ECO:0007669"/>
    <property type="project" value="InterPro"/>
</dbReference>